<evidence type="ECO:0000256" key="1">
    <source>
        <dbReference type="SAM" id="MobiDB-lite"/>
    </source>
</evidence>
<evidence type="ECO:0000313" key="2">
    <source>
        <dbReference type="EMBL" id="EWY80077.1"/>
    </source>
</evidence>
<feature type="compositionally biased region" description="Polar residues" evidence="1">
    <location>
        <begin position="146"/>
        <end position="155"/>
    </location>
</feature>
<accession>W9HCW9</accession>
<evidence type="ECO:0000313" key="3">
    <source>
        <dbReference type="Proteomes" id="UP000030753"/>
    </source>
</evidence>
<proteinExistence type="predicted"/>
<feature type="region of interest" description="Disordered" evidence="1">
    <location>
        <begin position="441"/>
        <end position="523"/>
    </location>
</feature>
<feature type="compositionally biased region" description="Polar residues" evidence="1">
    <location>
        <begin position="21"/>
        <end position="133"/>
    </location>
</feature>
<dbReference type="EMBL" id="JH717851">
    <property type="protein sequence ID" value="EWY80077.1"/>
    <property type="molecule type" value="Genomic_DNA"/>
</dbReference>
<name>W9HCW9_FUSOX</name>
<dbReference type="AlphaFoldDB" id="W9HCW9"/>
<feature type="region of interest" description="Disordered" evidence="1">
    <location>
        <begin position="1"/>
        <end position="205"/>
    </location>
</feature>
<organism evidence="2 3">
    <name type="scientific">Fusarium oxysporum NRRL 32931</name>
    <dbReference type="NCBI Taxonomy" id="660029"/>
    <lineage>
        <taxon>Eukaryota</taxon>
        <taxon>Fungi</taxon>
        <taxon>Dikarya</taxon>
        <taxon>Ascomycota</taxon>
        <taxon>Pezizomycotina</taxon>
        <taxon>Sordariomycetes</taxon>
        <taxon>Hypocreomycetidae</taxon>
        <taxon>Hypocreales</taxon>
        <taxon>Nectriaceae</taxon>
        <taxon>Fusarium</taxon>
        <taxon>Fusarium oxysporum species complex</taxon>
    </lineage>
</organism>
<dbReference type="HOGENOM" id="CLU_525839_0_0_1"/>
<sequence>MTSTPEKLKQEPPNDDITMSGDGNTPRENGDSSGLSNQADDSQTGQRDMNQTGQSNDNQPGQSNDNQPGQSNDNQPGQSNDNQPGQNDTNQAGQSNDNQPGQNDMNQAGQSNDNQPGQNDMNQAGQSNDNQTARPFKRSLQKPQDIGNSADNSRAFTPAVEDPNPKKAKTDHVFSFTPSAKAKTAPLSPRAQTTTRASPFPEGYGVDDIDLESDLVGSQACPENMTTLGLVKEGKRPRYLNEYRIGDRSILRIETLKDGKFDENAAEVLTVTSGKYQAQHADKKWSEVDYVLGVAAFGSELNYEEFLCKLDPENPYKFRWRQTVLIGIRWVDKTVTFVSRQWWRDNYEARDPSAKQTYLDRKENGYRYWYKTRDDPEWRSRVNHNAFQDYRLFKWAFLYEKKYYQAMNPGQQFEIQDRAKSPSPIDDDLAKFRAMTVEESPRSKIYQSVETSLPDDDEGFDSDSRHSTQSRYKSSSRPKAHRDASLRVDPNGSPRPRDKHRFSTMRRLQQPLGTTPRSMVVAH</sequence>
<protein>
    <submittedName>
        <fullName evidence="2">Uncharacterized protein</fullName>
    </submittedName>
</protein>
<gene>
    <name evidence="2" type="ORF">FOYG_16870</name>
</gene>
<dbReference type="OrthoDB" id="5104884at2759"/>
<feature type="compositionally biased region" description="Basic and acidic residues" evidence="1">
    <location>
        <begin position="1"/>
        <end position="12"/>
    </location>
</feature>
<feature type="compositionally biased region" description="Basic and acidic residues" evidence="1">
    <location>
        <begin position="163"/>
        <end position="172"/>
    </location>
</feature>
<dbReference type="Proteomes" id="UP000030753">
    <property type="component" value="Unassembled WGS sequence"/>
</dbReference>
<reference evidence="2 3" key="1">
    <citation type="submission" date="2011-06" db="EMBL/GenBank/DDBJ databases">
        <title>The Genome Sequence of Fusarium oxysporum FOSC 3-a.</title>
        <authorList>
            <consortium name="The Broad Institute Genome Sequencing Platform"/>
            <person name="Ma L.-J."/>
            <person name="Gale L.R."/>
            <person name="Schwartz D.C."/>
            <person name="Zhou S."/>
            <person name="Corby-Kistler H."/>
            <person name="Young S.K."/>
            <person name="Zeng Q."/>
            <person name="Gargeya S."/>
            <person name="Fitzgerald M."/>
            <person name="Haas B."/>
            <person name="Abouelleil A."/>
            <person name="Alvarado L."/>
            <person name="Arachchi H.M."/>
            <person name="Berlin A."/>
            <person name="Brown A."/>
            <person name="Chapman S.B."/>
            <person name="Chen Z."/>
            <person name="Dunbar C."/>
            <person name="Freedman E."/>
            <person name="Gearin G."/>
            <person name="Gellesch M."/>
            <person name="Goldberg J."/>
            <person name="Griggs A."/>
            <person name="Gujja S."/>
            <person name="Heiman D."/>
            <person name="Howarth C."/>
            <person name="Larson L."/>
            <person name="Lui A."/>
            <person name="MacDonald P.J.P."/>
            <person name="Mehta T."/>
            <person name="Montmayeur A."/>
            <person name="Murphy C."/>
            <person name="Neiman D."/>
            <person name="Pearson M."/>
            <person name="Priest M."/>
            <person name="Roberts A."/>
            <person name="Saif S."/>
            <person name="Shea T."/>
            <person name="Shenoy N."/>
            <person name="Sisk P."/>
            <person name="Stolte C."/>
            <person name="Sykes S."/>
            <person name="Wortman J."/>
            <person name="Nusbaum C."/>
            <person name="Birren B."/>
        </authorList>
    </citation>
    <scope>NUCLEOTIDE SEQUENCE [LARGE SCALE GENOMIC DNA]</scope>
    <source>
        <strain evidence="3">FOSC 3-a</strain>
    </source>
</reference>